<accession>A0ABP3DY21</accession>
<proteinExistence type="predicted"/>
<name>A0ABP3DY21_9ACTN</name>
<keyword evidence="1" id="KW-0732">Signal</keyword>
<evidence type="ECO:0000313" key="2">
    <source>
        <dbReference type="EMBL" id="GAA0246604.1"/>
    </source>
</evidence>
<evidence type="ECO:0000256" key="1">
    <source>
        <dbReference type="SAM" id="SignalP"/>
    </source>
</evidence>
<feature type="chain" id="PRO_5046260599" description="Secreted protein" evidence="1">
    <location>
        <begin position="31"/>
        <end position="165"/>
    </location>
</feature>
<organism evidence="2 3">
    <name type="scientific">Cryptosporangium japonicum</name>
    <dbReference type="NCBI Taxonomy" id="80872"/>
    <lineage>
        <taxon>Bacteria</taxon>
        <taxon>Bacillati</taxon>
        <taxon>Actinomycetota</taxon>
        <taxon>Actinomycetes</taxon>
        <taxon>Cryptosporangiales</taxon>
        <taxon>Cryptosporangiaceae</taxon>
        <taxon>Cryptosporangium</taxon>
    </lineage>
</organism>
<dbReference type="Proteomes" id="UP001500967">
    <property type="component" value="Unassembled WGS sequence"/>
</dbReference>
<sequence length="165" mass="17693">MIKRARMARLLVPLALAATAVVMSHAPAEAASTSTASTAVALHHETAIPQGRFQQQNGDYEVSLGRVWHSDNWRCDLRGCDPRRKYTYIKLTAPGDIGQEAWNRMSSFTQCVVNKAGVAIVISTVASGGVSLPVILGAFSVAASECGAVTMDEFVRARVVTYVGR</sequence>
<feature type="signal peptide" evidence="1">
    <location>
        <begin position="1"/>
        <end position="30"/>
    </location>
</feature>
<gene>
    <name evidence="2" type="ORF">GCM10009539_34940</name>
</gene>
<evidence type="ECO:0000313" key="3">
    <source>
        <dbReference type="Proteomes" id="UP001500967"/>
    </source>
</evidence>
<keyword evidence="3" id="KW-1185">Reference proteome</keyword>
<reference evidence="3" key="1">
    <citation type="journal article" date="2019" name="Int. J. Syst. Evol. Microbiol.">
        <title>The Global Catalogue of Microorganisms (GCM) 10K type strain sequencing project: providing services to taxonomists for standard genome sequencing and annotation.</title>
        <authorList>
            <consortium name="The Broad Institute Genomics Platform"/>
            <consortium name="The Broad Institute Genome Sequencing Center for Infectious Disease"/>
            <person name="Wu L."/>
            <person name="Ma J."/>
        </authorList>
    </citation>
    <scope>NUCLEOTIDE SEQUENCE [LARGE SCALE GENOMIC DNA]</scope>
    <source>
        <strain evidence="3">JCM 10425</strain>
    </source>
</reference>
<dbReference type="EMBL" id="BAAAGX010000014">
    <property type="protein sequence ID" value="GAA0246604.1"/>
    <property type="molecule type" value="Genomic_DNA"/>
</dbReference>
<evidence type="ECO:0008006" key="4">
    <source>
        <dbReference type="Google" id="ProtNLM"/>
    </source>
</evidence>
<comment type="caution">
    <text evidence="2">The sequence shown here is derived from an EMBL/GenBank/DDBJ whole genome shotgun (WGS) entry which is preliminary data.</text>
</comment>
<protein>
    <recommendedName>
        <fullName evidence="4">Secreted protein</fullName>
    </recommendedName>
</protein>
<dbReference type="RefSeq" id="WP_344649884.1">
    <property type="nucleotide sequence ID" value="NZ_BAAAGX010000014.1"/>
</dbReference>